<feature type="region of interest" description="Disordered" evidence="2">
    <location>
        <begin position="134"/>
        <end position="207"/>
    </location>
</feature>
<dbReference type="EMBL" id="FZOT01000003">
    <property type="protein sequence ID" value="SNS54971.1"/>
    <property type="molecule type" value="Genomic_DNA"/>
</dbReference>
<keyword evidence="1" id="KW-0175">Coiled coil</keyword>
<name>A0A239FDZ5_9BURK</name>
<evidence type="ECO:0000313" key="4">
    <source>
        <dbReference type="Proteomes" id="UP000198284"/>
    </source>
</evidence>
<dbReference type="Proteomes" id="UP000198284">
    <property type="component" value="Unassembled WGS sequence"/>
</dbReference>
<feature type="compositionally biased region" description="Polar residues" evidence="2">
    <location>
        <begin position="1"/>
        <end position="17"/>
    </location>
</feature>
<reference evidence="3 4" key="1">
    <citation type="submission" date="2017-06" db="EMBL/GenBank/DDBJ databases">
        <authorList>
            <person name="Kim H.J."/>
            <person name="Triplett B.A."/>
        </authorList>
    </citation>
    <scope>NUCLEOTIDE SEQUENCE [LARGE SCALE GENOMIC DNA]</scope>
    <source>
        <strain evidence="3 4">U15</strain>
    </source>
</reference>
<dbReference type="AlphaFoldDB" id="A0A239FDZ5"/>
<feature type="compositionally biased region" description="Low complexity" evidence="2">
    <location>
        <begin position="185"/>
        <end position="201"/>
    </location>
</feature>
<keyword evidence="4" id="KW-1185">Reference proteome</keyword>
<feature type="compositionally biased region" description="Low complexity" evidence="2">
    <location>
        <begin position="162"/>
        <end position="174"/>
    </location>
</feature>
<evidence type="ECO:0000313" key="3">
    <source>
        <dbReference type="EMBL" id="SNS54971.1"/>
    </source>
</evidence>
<feature type="compositionally biased region" description="Low complexity" evidence="2">
    <location>
        <begin position="137"/>
        <end position="151"/>
    </location>
</feature>
<feature type="compositionally biased region" description="Polar residues" evidence="2">
    <location>
        <begin position="152"/>
        <end position="161"/>
    </location>
</feature>
<sequence>MPNDLSVSRGNQPSAASQAEPKPAAPAISKSPASTNSTLTSQEFNATKAELNKTIAKILNLTQGQIGDQGHRIRDAAALLVNYLNNPELDTGLKQQAMDLGTQLFSLGNRLGWLNQKGFDEFLPRALAWANRSVGNTATQTPSSASQTEPTNSQQSATGDVQQTSTAAQSAAAQPEADSANPSDNSSQPATTSNNTANQTNEADQSATSQIALVKSMLETISSEMIGLNSQAMGFPIDQVIAAAKAKVAELSTSKDLSEVKKQEIKELEEQAVKLEKFIKDNPNIKTLGDLLKVMNDQLDSKGTDMDEANATAIGALINLYSVLNPGSSLNKISRQAQTDGKTR</sequence>
<gene>
    <name evidence="3" type="ORF">SAMN06265795_103310</name>
</gene>
<dbReference type="RefSeq" id="WP_143131185.1">
    <property type="nucleotide sequence ID" value="NZ_FZOT01000003.1"/>
</dbReference>
<evidence type="ECO:0000256" key="1">
    <source>
        <dbReference type="SAM" id="Coils"/>
    </source>
</evidence>
<protein>
    <submittedName>
        <fullName evidence="3">Uncharacterized protein</fullName>
    </submittedName>
</protein>
<evidence type="ECO:0000256" key="2">
    <source>
        <dbReference type="SAM" id="MobiDB-lite"/>
    </source>
</evidence>
<feature type="region of interest" description="Disordered" evidence="2">
    <location>
        <begin position="1"/>
        <end position="40"/>
    </location>
</feature>
<organism evidence="3 4">
    <name type="scientific">Noviherbaspirillum humi</name>
    <dbReference type="NCBI Taxonomy" id="1688639"/>
    <lineage>
        <taxon>Bacteria</taxon>
        <taxon>Pseudomonadati</taxon>
        <taxon>Pseudomonadota</taxon>
        <taxon>Betaproteobacteria</taxon>
        <taxon>Burkholderiales</taxon>
        <taxon>Oxalobacteraceae</taxon>
        <taxon>Noviherbaspirillum</taxon>
    </lineage>
</organism>
<feature type="compositionally biased region" description="Low complexity" evidence="2">
    <location>
        <begin position="21"/>
        <end position="34"/>
    </location>
</feature>
<accession>A0A239FDZ5</accession>
<feature type="coiled-coil region" evidence="1">
    <location>
        <begin position="251"/>
        <end position="278"/>
    </location>
</feature>
<proteinExistence type="predicted"/>